<evidence type="ECO:0000313" key="4">
    <source>
        <dbReference type="EnsemblMetazoa" id="GAUT005332-PA"/>
    </source>
</evidence>
<feature type="compositionally biased region" description="Basic residues" evidence="2">
    <location>
        <begin position="56"/>
        <end position="78"/>
    </location>
</feature>
<feature type="compositionally biased region" description="Low complexity" evidence="2">
    <location>
        <begin position="764"/>
        <end position="780"/>
    </location>
</feature>
<feature type="region of interest" description="Disordered" evidence="2">
    <location>
        <begin position="380"/>
        <end position="405"/>
    </location>
</feature>
<evidence type="ECO:0000256" key="1">
    <source>
        <dbReference type="SAM" id="Coils"/>
    </source>
</evidence>
<organism evidence="4 5">
    <name type="scientific">Glossina austeni</name>
    <name type="common">Savannah tsetse fly</name>
    <dbReference type="NCBI Taxonomy" id="7395"/>
    <lineage>
        <taxon>Eukaryota</taxon>
        <taxon>Metazoa</taxon>
        <taxon>Ecdysozoa</taxon>
        <taxon>Arthropoda</taxon>
        <taxon>Hexapoda</taxon>
        <taxon>Insecta</taxon>
        <taxon>Pterygota</taxon>
        <taxon>Neoptera</taxon>
        <taxon>Endopterygota</taxon>
        <taxon>Diptera</taxon>
        <taxon>Brachycera</taxon>
        <taxon>Muscomorpha</taxon>
        <taxon>Hippoboscoidea</taxon>
        <taxon>Glossinidae</taxon>
        <taxon>Glossina</taxon>
    </lineage>
</organism>
<feature type="region of interest" description="Disordered" evidence="2">
    <location>
        <begin position="430"/>
        <end position="543"/>
    </location>
</feature>
<feature type="region of interest" description="Disordered" evidence="2">
    <location>
        <begin position="863"/>
        <end position="1190"/>
    </location>
</feature>
<sequence>MEEDLILQQPSDRRLGNANALPPGPPGAEFDALEFDAKNVPPKVLEKESMCSASRSSRRRSPSVSPARKRQSPSRTRRSPSSPPPTRDRRRRSPSPLPRRNRYRDYSPDRRRYDRSSRRSPDRRRSPPPRDRRSGLSGGRDRYRGRARSSSRSLSRSPSPIRNRATSGRWSPKKKPSSPPPPQQNQQLPMPATISQQPPNGPPTQPPPQYGVMTHTGPQLYADAYGQGPYNQYGVPPPQPNFVNATDGYGMPPQTQSFNAAYPPPGAWSVDAYGQQQWLPPPNQLQTMPAPPPQQQQTTQPPPPMSVVGQSAAVQVTQSANTSNQSLHTLSDAAPGTIDPNPAHDAVAQEAENQRDELKKQRTSYLKKTSVLKKELKMLKEQRKDLHKDSVPPSPTTKGFIDENEKLQNQIQKKLSTIENVIDMLTGIIGEENLDKEDEVDEEEILPKDAVSKIATFPPVDVKQQEPRSVTPSKPLNKKPYTSSSSSDDTSTDSDTTSTSSSSSTTENEEDRKPGRSAANNANAPAAGATAEDDEDDDDDSSAERLKNKVIESMKNKQKEIAKIKTEQKIVEKKERFNYVFYDPEMHWCQTCDIFPKTARDYLDHLHSPEHMDRESIDTPWHLNMITNQFPTYENAPTKRTPIRGLTFFVPASAWFCKLCSIWMGDLHCASTHLKSQLHANRYNAFLEENPHYEVNWLADRQRILNEKRTMPLPPQITSISTTAGERKKTKKDDDKPSRKRKKKSDKKQKKKKKKSSKKRKKSSGNVSSSSCTSDSSSSTTEDEEPIKKKHRPQVEVKELDNPNPAASIRVTMRKQETLKHSDEIELPALPPSMKIKQEPTQPPAPVAPAQVRLSKWTVAQESTAAVKPKDEEKHGQEEDNIIQQWNTVQPVISESEKKLLEQLKGKLKNKPKQEHSTSNTTSKDNSMLRSEVDKENREKDRNRSGRDRDRSGRDRGERDKDRDRDRDRERRDERDRGGGREEIDRRTVRRSRTRSPTRSCSRGRDYRRFRRSRSRSRGRISPRGWRGRRGIGRGGRSRSRSPRRRSRSYDRSRRRVSRSRTRTRSRSKSNNRIEKPVVRQPEFRPRVPEKDKEKEKKSKENTEKKEKSKSKSSNASTSSNAGGKKLPFIGKMPVFKKQVGSGQQGENGEKRTDDQQQQQQSYMYTMDPNNYTAGAPNAGQQRPPAPTAAQIQLAMMEDAYGNAPPFHPDVGMMVDYDDLMPDPAQFVNIMGQAPPPPPPPTNPDKDEEEDMLPPGIDQEESEEFVPKPITDGPAPTKGPLPKDLEEALNIIFPGEKKPDDGESNDNQGGVEKKSKLTAHSNGETQIIVDEPVLQAEELAKEGIHLVTLDETSIVGLDEASQMSMNEPLVFNKPTTNNPMLPSNMITDMELEDAGSQPGEIIQSVPQSILDEISPPLPPHEVINESKKSVQDQQVAADKTDKKVQEEKFIEEESMINLPEEIPMPDAPVPEANPVETNNMQPSNDLEQLIMDSIAADAANTADNKFVVITNEIDLADIPQPPPSPTESEKNRRQEELNDLAMLGIDADDMAAQCM</sequence>
<feature type="domain" description="U1-type" evidence="3">
    <location>
        <begin position="652"/>
        <end position="686"/>
    </location>
</feature>
<feature type="compositionally biased region" description="Pro residues" evidence="2">
    <location>
        <begin position="199"/>
        <end position="209"/>
    </location>
</feature>
<evidence type="ECO:0000256" key="2">
    <source>
        <dbReference type="SAM" id="MobiDB-lite"/>
    </source>
</evidence>
<dbReference type="GO" id="GO:0008270">
    <property type="term" value="F:zinc ion binding"/>
    <property type="evidence" value="ECO:0007669"/>
    <property type="project" value="InterPro"/>
</dbReference>
<feature type="compositionally biased region" description="Basic and acidic residues" evidence="2">
    <location>
        <begin position="380"/>
        <end position="390"/>
    </location>
</feature>
<proteinExistence type="predicted"/>
<dbReference type="SMART" id="SM00451">
    <property type="entry name" value="ZnF_U1"/>
    <property type="match status" value="2"/>
</dbReference>
<dbReference type="InterPro" id="IPR003604">
    <property type="entry name" value="Matrin/U1-like-C_Znf_C2H2"/>
</dbReference>
<feature type="region of interest" description="Disordered" evidence="2">
    <location>
        <begin position="1227"/>
        <end position="1282"/>
    </location>
</feature>
<feature type="compositionally biased region" description="Basic and acidic residues" evidence="2">
    <location>
        <begin position="931"/>
        <end position="987"/>
    </location>
</feature>
<feature type="compositionally biased region" description="Acidic residues" evidence="2">
    <location>
        <begin position="432"/>
        <end position="444"/>
    </location>
</feature>
<feature type="compositionally biased region" description="Polar residues" evidence="2">
    <location>
        <begin position="1162"/>
        <end position="1173"/>
    </location>
</feature>
<feature type="compositionally biased region" description="Low complexity" evidence="2">
    <location>
        <begin position="517"/>
        <end position="530"/>
    </location>
</feature>
<reference evidence="4" key="1">
    <citation type="submission" date="2020-05" db="UniProtKB">
        <authorList>
            <consortium name="EnsemblMetazoa"/>
        </authorList>
    </citation>
    <scope>IDENTIFICATION</scope>
    <source>
        <strain evidence="4">TTRI</strain>
    </source>
</reference>
<feature type="compositionally biased region" description="Low complexity" evidence="2">
    <location>
        <begin position="482"/>
        <end position="506"/>
    </location>
</feature>
<name>A0A1A9UHU1_GLOAU</name>
<dbReference type="EnsemblMetazoa" id="GAUT005332-RA">
    <property type="protein sequence ID" value="GAUT005332-PA"/>
    <property type="gene ID" value="GAUT005332"/>
</dbReference>
<feature type="compositionally biased region" description="Basic and acidic residues" evidence="2">
    <location>
        <begin position="814"/>
        <end position="824"/>
    </location>
</feature>
<keyword evidence="1" id="KW-0175">Coiled coil</keyword>
<evidence type="ECO:0000313" key="5">
    <source>
        <dbReference type="Proteomes" id="UP000078200"/>
    </source>
</evidence>
<keyword evidence="5" id="KW-1185">Reference proteome</keyword>
<feature type="compositionally biased region" description="Polar residues" evidence="2">
    <location>
        <begin position="917"/>
        <end position="929"/>
    </location>
</feature>
<feature type="compositionally biased region" description="Polar residues" evidence="2">
    <location>
        <begin position="882"/>
        <end position="893"/>
    </location>
</feature>
<feature type="compositionally biased region" description="Basic and acidic residues" evidence="2">
    <location>
        <begin position="1072"/>
        <end position="1107"/>
    </location>
</feature>
<dbReference type="GO" id="GO:0045892">
    <property type="term" value="P:negative regulation of DNA-templated transcription"/>
    <property type="evidence" value="ECO:0007669"/>
    <property type="project" value="TreeGrafter"/>
</dbReference>
<accession>A0A1A9UHU1</accession>
<dbReference type="VEuPathDB" id="VectorBase:GAUT005332"/>
<feature type="region of interest" description="Disordered" evidence="2">
    <location>
        <begin position="708"/>
        <end position="849"/>
    </location>
</feature>
<feature type="compositionally biased region" description="Basic residues" evidence="2">
    <location>
        <begin position="1006"/>
        <end position="1070"/>
    </location>
</feature>
<feature type="compositionally biased region" description="Polar residues" evidence="2">
    <location>
        <begin position="308"/>
        <end position="329"/>
    </location>
</feature>
<dbReference type="GO" id="GO:0005654">
    <property type="term" value="C:nucleoplasm"/>
    <property type="evidence" value="ECO:0007669"/>
    <property type="project" value="TreeGrafter"/>
</dbReference>
<feature type="compositionally biased region" description="Low complexity" evidence="2">
    <location>
        <begin position="150"/>
        <end position="164"/>
    </location>
</feature>
<feature type="compositionally biased region" description="Basic and acidic residues" evidence="2">
    <location>
        <begin position="868"/>
        <end position="878"/>
    </location>
</feature>
<dbReference type="GO" id="GO:0045893">
    <property type="term" value="P:positive regulation of DNA-templated transcription"/>
    <property type="evidence" value="ECO:0007669"/>
    <property type="project" value="TreeGrafter"/>
</dbReference>
<feature type="region of interest" description="Disordered" evidence="2">
    <location>
        <begin position="1"/>
        <end position="365"/>
    </location>
</feature>
<dbReference type="InterPro" id="IPR055309">
    <property type="entry name" value="Znf318-like"/>
</dbReference>
<feature type="compositionally biased region" description="Basic residues" evidence="2">
    <location>
        <begin position="738"/>
        <end position="763"/>
    </location>
</feature>
<feature type="compositionally biased region" description="Acidic residues" evidence="2">
    <location>
        <begin position="1246"/>
        <end position="1264"/>
    </location>
</feature>
<feature type="region of interest" description="Disordered" evidence="2">
    <location>
        <begin position="1514"/>
        <end position="1533"/>
    </location>
</feature>
<dbReference type="GO" id="GO:0003676">
    <property type="term" value="F:nucleic acid binding"/>
    <property type="evidence" value="ECO:0007669"/>
    <property type="project" value="InterPro"/>
</dbReference>
<evidence type="ECO:0000259" key="3">
    <source>
        <dbReference type="SMART" id="SM00451"/>
    </source>
</evidence>
<feature type="region of interest" description="Disordered" evidence="2">
    <location>
        <begin position="1294"/>
        <end position="1319"/>
    </location>
</feature>
<dbReference type="Proteomes" id="UP000078200">
    <property type="component" value="Unassembled WGS sequence"/>
</dbReference>
<dbReference type="PANTHER" id="PTHR15577:SF2">
    <property type="entry name" value="ZINC FINGER PROTEIN 318"/>
    <property type="match status" value="1"/>
</dbReference>
<feature type="compositionally biased region" description="Acidic residues" evidence="2">
    <location>
        <begin position="531"/>
        <end position="541"/>
    </location>
</feature>
<feature type="compositionally biased region" description="Basic and acidic residues" evidence="2">
    <location>
        <begin position="895"/>
        <end position="905"/>
    </location>
</feature>
<feature type="compositionally biased region" description="Pro residues" evidence="2">
    <location>
        <begin position="1234"/>
        <end position="1243"/>
    </location>
</feature>
<protein>
    <recommendedName>
        <fullName evidence="3">U1-type domain-containing protein</fullName>
    </recommendedName>
</protein>
<dbReference type="STRING" id="7395.A0A1A9UHU1"/>
<feature type="compositionally biased region" description="Basic and acidic residues" evidence="2">
    <location>
        <begin position="103"/>
        <end position="144"/>
    </location>
</feature>
<dbReference type="PANTHER" id="PTHR15577">
    <property type="entry name" value="ZINC FINGER CONTAINING PROTEIN"/>
    <property type="match status" value="1"/>
</dbReference>
<feature type="compositionally biased region" description="Pro residues" evidence="2">
    <location>
        <begin position="279"/>
        <end position="305"/>
    </location>
</feature>
<feature type="domain" description="U1-type" evidence="3">
    <location>
        <begin position="584"/>
        <end position="618"/>
    </location>
</feature>
<feature type="compositionally biased region" description="Low complexity" evidence="2">
    <location>
        <begin position="1112"/>
        <end position="1125"/>
    </location>
</feature>
<feature type="coiled-coil region" evidence="1">
    <location>
        <begin position="547"/>
        <end position="574"/>
    </location>
</feature>
<feature type="compositionally biased region" description="Basic and acidic residues" evidence="2">
    <location>
        <begin position="725"/>
        <end position="737"/>
    </location>
</feature>